<proteinExistence type="inferred from homology"/>
<dbReference type="InterPro" id="IPR031825">
    <property type="entry name" value="RXLR"/>
</dbReference>
<comment type="similarity">
    <text evidence="2 5">Belongs to the RxLR effector family.</text>
</comment>
<keyword evidence="3 5" id="KW-0964">Secreted</keyword>
<evidence type="ECO:0000256" key="2">
    <source>
        <dbReference type="ARBA" id="ARBA00010400"/>
    </source>
</evidence>
<feature type="chain" id="PRO_5028511049" description="RxLR effector protein" evidence="5">
    <location>
        <begin position="22"/>
        <end position="133"/>
    </location>
</feature>
<accession>A0A081AG48</accession>
<evidence type="ECO:0000256" key="6">
    <source>
        <dbReference type="SAM" id="MobiDB-lite"/>
    </source>
</evidence>
<evidence type="ECO:0000256" key="5">
    <source>
        <dbReference type="RuleBase" id="RU367124"/>
    </source>
</evidence>
<protein>
    <recommendedName>
        <fullName evidence="5">RxLR effector protein</fullName>
    </recommendedName>
</protein>
<evidence type="ECO:0000313" key="8">
    <source>
        <dbReference type="Proteomes" id="UP000028582"/>
    </source>
</evidence>
<evidence type="ECO:0000256" key="3">
    <source>
        <dbReference type="ARBA" id="ARBA00022525"/>
    </source>
</evidence>
<dbReference type="Proteomes" id="UP000028582">
    <property type="component" value="Unassembled WGS sequence"/>
</dbReference>
<reference evidence="7 8" key="1">
    <citation type="submission" date="2013-11" db="EMBL/GenBank/DDBJ databases">
        <title>The Genome Sequence of Phytophthora parasitica P1976.</title>
        <authorList>
            <consortium name="The Broad Institute Genomics Platform"/>
            <person name="Russ C."/>
            <person name="Tyler B."/>
            <person name="Panabieres F."/>
            <person name="Shan W."/>
            <person name="Tripathy S."/>
            <person name="Grunwald N."/>
            <person name="Machado M."/>
            <person name="Johnson C.S."/>
            <person name="Walker B."/>
            <person name="Young S."/>
            <person name="Zeng Q."/>
            <person name="Gargeya S."/>
            <person name="Fitzgerald M."/>
            <person name="Haas B."/>
            <person name="Abouelleil A."/>
            <person name="Allen A.W."/>
            <person name="Alvarado L."/>
            <person name="Arachchi H.M."/>
            <person name="Berlin A.M."/>
            <person name="Chapman S.B."/>
            <person name="Gainer-Dewar J."/>
            <person name="Goldberg J."/>
            <person name="Griggs A."/>
            <person name="Gujja S."/>
            <person name="Hansen M."/>
            <person name="Howarth C."/>
            <person name="Imamovic A."/>
            <person name="Ireland A."/>
            <person name="Larimer J."/>
            <person name="McCowan C."/>
            <person name="Murphy C."/>
            <person name="Pearson M."/>
            <person name="Poon T.W."/>
            <person name="Priest M."/>
            <person name="Roberts A."/>
            <person name="Saif S."/>
            <person name="Shea T."/>
            <person name="Sisk P."/>
            <person name="Sykes S."/>
            <person name="Wortman J."/>
            <person name="Nusbaum C."/>
            <person name="Birren B."/>
        </authorList>
    </citation>
    <scope>NUCLEOTIDE SEQUENCE [LARGE SCALE GENOMIC DNA]</scope>
    <source>
        <strain evidence="7 8">P1976</strain>
    </source>
</reference>
<organism evidence="7 8">
    <name type="scientific">Phytophthora nicotianae P1976</name>
    <dbReference type="NCBI Taxonomy" id="1317066"/>
    <lineage>
        <taxon>Eukaryota</taxon>
        <taxon>Sar</taxon>
        <taxon>Stramenopiles</taxon>
        <taxon>Oomycota</taxon>
        <taxon>Peronosporomycetes</taxon>
        <taxon>Peronosporales</taxon>
        <taxon>Peronosporaceae</taxon>
        <taxon>Phytophthora</taxon>
    </lineage>
</organism>
<feature type="compositionally biased region" description="Acidic residues" evidence="6">
    <location>
        <begin position="59"/>
        <end position="70"/>
    </location>
</feature>
<dbReference type="GO" id="GO:0005576">
    <property type="term" value="C:extracellular region"/>
    <property type="evidence" value="ECO:0007669"/>
    <property type="project" value="UniProtKB-SubCell"/>
</dbReference>
<feature type="region of interest" description="Disordered" evidence="6">
    <location>
        <begin position="33"/>
        <end position="71"/>
    </location>
</feature>
<feature type="compositionally biased region" description="Polar residues" evidence="6">
    <location>
        <begin position="40"/>
        <end position="50"/>
    </location>
</feature>
<dbReference type="EMBL" id="ANJA01001268">
    <property type="protein sequence ID" value="ETO77859.1"/>
    <property type="molecule type" value="Genomic_DNA"/>
</dbReference>
<evidence type="ECO:0000313" key="7">
    <source>
        <dbReference type="EMBL" id="ETO77859.1"/>
    </source>
</evidence>
<comment type="subcellular location">
    <subcellularLocation>
        <location evidence="1 5">Secreted</location>
    </subcellularLocation>
</comment>
<dbReference type="Pfam" id="PF16810">
    <property type="entry name" value="RXLR"/>
    <property type="match status" value="1"/>
</dbReference>
<name>A0A081AG48_PHYNI</name>
<keyword evidence="4 5" id="KW-0732">Signal</keyword>
<dbReference type="OrthoDB" id="124496at2759"/>
<comment type="caution">
    <text evidence="7">The sequence shown here is derived from an EMBL/GenBank/DDBJ whole genome shotgun (WGS) entry which is preliminary data.</text>
</comment>
<gene>
    <name evidence="7" type="ORF">F444_07013</name>
</gene>
<evidence type="ECO:0000256" key="4">
    <source>
        <dbReference type="ARBA" id="ARBA00022729"/>
    </source>
</evidence>
<sequence>MRPSYTIFTVVVAMLFASSNAVMISRRDQVKLSGVGSPDHVQSTETNTDINRFLRSVDDQEDNEDSEDSEERGFEHYFKMWHKNGMTSAAIKDDLGIAGLKFRYGKGSAKLKAREEYQKWKGYKAYLKENPLA</sequence>
<evidence type="ECO:0000256" key="1">
    <source>
        <dbReference type="ARBA" id="ARBA00004613"/>
    </source>
</evidence>
<comment type="function">
    <text evidence="5">Effector that suppresses plant defense responses during pathogen infection.</text>
</comment>
<comment type="domain">
    <text evidence="5">The RxLR-dEER motif acts to carry the protein into the host cell cytoplasm through binding to cell surface phosphatidylinositol-3-phosphate.</text>
</comment>
<feature type="signal peptide" evidence="5">
    <location>
        <begin position="1"/>
        <end position="21"/>
    </location>
</feature>
<dbReference type="AlphaFoldDB" id="A0A081AG48"/>